<reference evidence="1 2" key="1">
    <citation type="journal article" date="2021" name="BMC Genomics">
        <title>Datura genome reveals duplications of psychoactive alkaloid biosynthetic genes and high mutation rate following tissue culture.</title>
        <authorList>
            <person name="Rajewski A."/>
            <person name="Carter-House D."/>
            <person name="Stajich J."/>
            <person name="Litt A."/>
        </authorList>
    </citation>
    <scope>NUCLEOTIDE SEQUENCE [LARGE SCALE GENOMIC DNA]</scope>
    <source>
        <strain evidence="1">AR-01</strain>
    </source>
</reference>
<dbReference type="EMBL" id="JACEIK010001342">
    <property type="protein sequence ID" value="MCD7468482.1"/>
    <property type="molecule type" value="Genomic_DNA"/>
</dbReference>
<accession>A0ABS8TD92</accession>
<proteinExistence type="predicted"/>
<protein>
    <submittedName>
        <fullName evidence="1">Uncharacterized protein</fullName>
    </submittedName>
</protein>
<feature type="non-terminal residue" evidence="1">
    <location>
        <position position="1"/>
    </location>
</feature>
<evidence type="ECO:0000313" key="2">
    <source>
        <dbReference type="Proteomes" id="UP000823775"/>
    </source>
</evidence>
<comment type="caution">
    <text evidence="1">The sequence shown here is derived from an EMBL/GenBank/DDBJ whole genome shotgun (WGS) entry which is preliminary data.</text>
</comment>
<name>A0ABS8TD92_DATST</name>
<dbReference type="Proteomes" id="UP000823775">
    <property type="component" value="Unassembled WGS sequence"/>
</dbReference>
<gene>
    <name evidence="1" type="ORF">HAX54_006729</name>
</gene>
<keyword evidence="2" id="KW-1185">Reference proteome</keyword>
<organism evidence="1 2">
    <name type="scientific">Datura stramonium</name>
    <name type="common">Jimsonweed</name>
    <name type="synonym">Common thornapple</name>
    <dbReference type="NCBI Taxonomy" id="4076"/>
    <lineage>
        <taxon>Eukaryota</taxon>
        <taxon>Viridiplantae</taxon>
        <taxon>Streptophyta</taxon>
        <taxon>Embryophyta</taxon>
        <taxon>Tracheophyta</taxon>
        <taxon>Spermatophyta</taxon>
        <taxon>Magnoliopsida</taxon>
        <taxon>eudicotyledons</taxon>
        <taxon>Gunneridae</taxon>
        <taxon>Pentapetalae</taxon>
        <taxon>asterids</taxon>
        <taxon>lamiids</taxon>
        <taxon>Solanales</taxon>
        <taxon>Solanaceae</taxon>
        <taxon>Solanoideae</taxon>
        <taxon>Datureae</taxon>
        <taxon>Datura</taxon>
    </lineage>
</organism>
<evidence type="ECO:0000313" key="1">
    <source>
        <dbReference type="EMBL" id="MCD7468482.1"/>
    </source>
</evidence>
<sequence length="80" mass="8798">DANWPAQDADQPAHWIGPRCSGHLTVATVSPHRNSHDLQGTLEIHVLYRCDTRSHSYALPDAPSNTSYSINLARPNAPRA</sequence>